<evidence type="ECO:0000256" key="3">
    <source>
        <dbReference type="ARBA" id="ARBA00023295"/>
    </source>
</evidence>
<sequence length="337" mass="38398">MGVLTLVLVSFAACAEALKRADFPQGAVNEGQRGPTIRDTVTRRAGRVIDFSNADVVVDHYCRYKEDVDLIKDIGMDAYRFSISCSRIFTNGTGEPNEEGLNYYNSLIDTLLDKGIQLYVTLFHWDLTQALEDRYGGWLNSQIVDDFILCQYLLQKEFGDRVKHWITFNEPHNFAIDGYDLGIEAPGCLIYSVGRENRQLNLAHNILLAHAGAFHTYKQHFKKEQGGLIGIALDSKWYEPLNMWVDRLPQFSSQASKLLSGSLDFVGINHYTTLYAVSGWLHTVPWGMFKLMKQIKEKYGNPPVIITENGMDDANNPFSRLENDLQDDKRIQYHNDV</sequence>
<keyword evidence="3" id="KW-0326">Glycosidase</keyword>
<evidence type="ECO:0000256" key="5">
    <source>
        <dbReference type="SAM" id="SignalP"/>
    </source>
</evidence>
<dbReference type="Gene3D" id="3.20.20.80">
    <property type="entry name" value="Glycosidases"/>
    <property type="match status" value="2"/>
</dbReference>
<reference evidence="7" key="2">
    <citation type="journal article" date="2018" name="Plant J.">
        <title>The Sorghum bicolor reference genome: improved assembly, gene annotations, a transcriptome atlas, and signatures of genome organization.</title>
        <authorList>
            <person name="McCormick R.F."/>
            <person name="Truong S.K."/>
            <person name="Sreedasyam A."/>
            <person name="Jenkins J."/>
            <person name="Shu S."/>
            <person name="Sims D."/>
            <person name="Kennedy M."/>
            <person name="Amirebrahimi M."/>
            <person name="Weers B.D."/>
            <person name="McKinley B."/>
            <person name="Mattison A."/>
            <person name="Morishige D.T."/>
            <person name="Grimwood J."/>
            <person name="Schmutz J."/>
            <person name="Mullet J.E."/>
        </authorList>
    </citation>
    <scope>NUCLEOTIDE SEQUENCE [LARGE SCALE GENOMIC DNA]</scope>
    <source>
        <strain evidence="7">cv. BTx623</strain>
    </source>
</reference>
<dbReference type="PANTHER" id="PTHR10353">
    <property type="entry name" value="GLYCOSYL HYDROLASE"/>
    <property type="match status" value="1"/>
</dbReference>
<keyword evidence="7" id="KW-1185">Reference proteome</keyword>
<evidence type="ECO:0000256" key="4">
    <source>
        <dbReference type="RuleBase" id="RU003690"/>
    </source>
</evidence>
<keyword evidence="5" id="KW-0732">Signal</keyword>
<dbReference type="Gramene" id="OQU87240">
    <property type="protein sequence ID" value="OQU87240"/>
    <property type="gene ID" value="SORBI_3003G238300"/>
</dbReference>
<protein>
    <recommendedName>
        <fullName evidence="8">4-hydroxy-7-methoxy-3-oxo-3,4-dihydro-2H-1,4-benzoxazin-2-yl glucosidebeta-D-glucosidase</fullName>
    </recommendedName>
</protein>
<dbReference type="PANTHER" id="PTHR10353:SF36">
    <property type="entry name" value="LP05116P"/>
    <property type="match status" value="1"/>
</dbReference>
<dbReference type="Proteomes" id="UP000000768">
    <property type="component" value="Chromosome 3"/>
</dbReference>
<dbReference type="InterPro" id="IPR001360">
    <property type="entry name" value="Glyco_hydro_1"/>
</dbReference>
<dbReference type="PRINTS" id="PR00131">
    <property type="entry name" value="GLHYDRLASE1"/>
</dbReference>
<evidence type="ECO:0000256" key="1">
    <source>
        <dbReference type="ARBA" id="ARBA00010838"/>
    </source>
</evidence>
<dbReference type="OMA" id="HYCRYKE"/>
<dbReference type="EMBL" id="CM000762">
    <property type="protein sequence ID" value="OQU87240.1"/>
    <property type="molecule type" value="Genomic_DNA"/>
</dbReference>
<organism evidence="6 7">
    <name type="scientific">Sorghum bicolor</name>
    <name type="common">Sorghum</name>
    <name type="synonym">Sorghum vulgare</name>
    <dbReference type="NCBI Taxonomy" id="4558"/>
    <lineage>
        <taxon>Eukaryota</taxon>
        <taxon>Viridiplantae</taxon>
        <taxon>Streptophyta</taxon>
        <taxon>Embryophyta</taxon>
        <taxon>Tracheophyta</taxon>
        <taxon>Spermatophyta</taxon>
        <taxon>Magnoliopsida</taxon>
        <taxon>Liliopsida</taxon>
        <taxon>Poales</taxon>
        <taxon>Poaceae</taxon>
        <taxon>PACMAD clade</taxon>
        <taxon>Panicoideae</taxon>
        <taxon>Andropogonodae</taxon>
        <taxon>Andropogoneae</taxon>
        <taxon>Sorghinae</taxon>
        <taxon>Sorghum</taxon>
    </lineage>
</organism>
<dbReference type="GO" id="GO:0008422">
    <property type="term" value="F:beta-glucosidase activity"/>
    <property type="evidence" value="ECO:0000318"/>
    <property type="project" value="GO_Central"/>
</dbReference>
<dbReference type="SUPFAM" id="SSF51445">
    <property type="entry name" value="(Trans)glycosidases"/>
    <property type="match status" value="1"/>
</dbReference>
<keyword evidence="2" id="KW-0378">Hydrolase</keyword>
<comment type="similarity">
    <text evidence="1 4">Belongs to the glycosyl hydrolase 1 family.</text>
</comment>
<feature type="chain" id="PRO_5012641876" description="4-hydroxy-7-methoxy-3-oxo-3,4-dihydro-2H-1,4-benzoxazin-2-yl glucosidebeta-D-glucosidase" evidence="5">
    <location>
        <begin position="18"/>
        <end position="337"/>
    </location>
</feature>
<dbReference type="AlphaFoldDB" id="A0A1W0VYN2"/>
<reference evidence="6 7" key="1">
    <citation type="journal article" date="2009" name="Nature">
        <title>The Sorghum bicolor genome and the diversification of grasses.</title>
        <authorList>
            <person name="Paterson A.H."/>
            <person name="Bowers J.E."/>
            <person name="Bruggmann R."/>
            <person name="Dubchak I."/>
            <person name="Grimwood J."/>
            <person name="Gundlach H."/>
            <person name="Haberer G."/>
            <person name="Hellsten U."/>
            <person name="Mitros T."/>
            <person name="Poliakov A."/>
            <person name="Schmutz J."/>
            <person name="Spannagl M."/>
            <person name="Tang H."/>
            <person name="Wang X."/>
            <person name="Wicker T."/>
            <person name="Bharti A.K."/>
            <person name="Chapman J."/>
            <person name="Feltus F.A."/>
            <person name="Gowik U."/>
            <person name="Grigoriev I.V."/>
            <person name="Lyons E."/>
            <person name="Maher C.A."/>
            <person name="Martis M."/>
            <person name="Narechania A."/>
            <person name="Otillar R.P."/>
            <person name="Penning B.W."/>
            <person name="Salamov A.A."/>
            <person name="Wang Y."/>
            <person name="Zhang L."/>
            <person name="Carpita N.C."/>
            <person name="Freeling M."/>
            <person name="Gingle A.R."/>
            <person name="Hash C.T."/>
            <person name="Keller B."/>
            <person name="Klein P."/>
            <person name="Kresovich S."/>
            <person name="McCann M.C."/>
            <person name="Ming R."/>
            <person name="Peterson D.G."/>
            <person name="Mehboob-ur-Rahman"/>
            <person name="Ware D."/>
            <person name="Westhoff P."/>
            <person name="Mayer K.F."/>
            <person name="Messing J."/>
            <person name="Rokhsar D.S."/>
        </authorList>
    </citation>
    <scope>NUCLEOTIDE SEQUENCE [LARGE SCALE GENOMIC DNA]</scope>
    <source>
        <strain evidence="7">cv. BTx623</strain>
    </source>
</reference>
<dbReference type="Pfam" id="PF00232">
    <property type="entry name" value="Glyco_hydro_1"/>
    <property type="match status" value="2"/>
</dbReference>
<evidence type="ECO:0008006" key="8">
    <source>
        <dbReference type="Google" id="ProtNLM"/>
    </source>
</evidence>
<feature type="signal peptide" evidence="5">
    <location>
        <begin position="1"/>
        <end position="17"/>
    </location>
</feature>
<evidence type="ECO:0000313" key="7">
    <source>
        <dbReference type="Proteomes" id="UP000000768"/>
    </source>
</evidence>
<accession>A0A1W0VYN2</accession>
<name>A0A1W0VYN2_SORBI</name>
<evidence type="ECO:0000256" key="2">
    <source>
        <dbReference type="ARBA" id="ARBA00022801"/>
    </source>
</evidence>
<proteinExistence type="inferred from homology"/>
<dbReference type="InParanoid" id="A0A1W0VYN2"/>
<dbReference type="InterPro" id="IPR017853">
    <property type="entry name" value="GH"/>
</dbReference>
<gene>
    <name evidence="6" type="ORF">SORBI_3003G238300</name>
</gene>
<dbReference type="GO" id="GO:0005975">
    <property type="term" value="P:carbohydrate metabolic process"/>
    <property type="evidence" value="ECO:0007669"/>
    <property type="project" value="InterPro"/>
</dbReference>
<evidence type="ECO:0000313" key="6">
    <source>
        <dbReference type="EMBL" id="OQU87240.1"/>
    </source>
</evidence>